<protein>
    <submittedName>
        <fullName evidence="7">MATE family efflux transporter</fullName>
    </submittedName>
</protein>
<dbReference type="Proteomes" id="UP001160550">
    <property type="component" value="Unassembled WGS sequence"/>
</dbReference>
<reference evidence="7" key="2">
    <citation type="submission" date="2023-04" db="EMBL/GenBank/DDBJ databases">
        <authorList>
            <person name="Sun J.-Q."/>
        </authorList>
    </citation>
    <scope>NUCLEOTIDE SEQUENCE</scope>
    <source>
        <strain evidence="7">CC-YY355</strain>
    </source>
</reference>
<accession>A0ABT6MVU5</accession>
<evidence type="ECO:0000256" key="2">
    <source>
        <dbReference type="ARBA" id="ARBA00010199"/>
    </source>
</evidence>
<feature type="transmembrane region" description="Helical" evidence="6">
    <location>
        <begin position="417"/>
        <end position="435"/>
    </location>
</feature>
<comment type="caution">
    <text evidence="7">The sequence shown here is derived from an EMBL/GenBank/DDBJ whole genome shotgun (WGS) entry which is preliminary data.</text>
</comment>
<keyword evidence="8" id="KW-1185">Reference proteome</keyword>
<dbReference type="RefSeq" id="WP_280943967.1">
    <property type="nucleotide sequence ID" value="NZ_JARYGX010000032.1"/>
</dbReference>
<feature type="transmembrane region" description="Helical" evidence="6">
    <location>
        <begin position="21"/>
        <end position="41"/>
    </location>
</feature>
<comment type="similarity">
    <text evidence="2">Belongs to the multi antimicrobial extrusion (MATE) (TC 2.A.66.1) family.</text>
</comment>
<comment type="subcellular location">
    <subcellularLocation>
        <location evidence="1">Membrane</location>
        <topology evidence="1">Multi-pass membrane protein</topology>
    </subcellularLocation>
</comment>
<reference evidence="7" key="1">
    <citation type="journal article" date="2007" name="Int. J. Syst. Evol. Microbiol.">
        <title>Luteimonas composti sp. nov., a moderately thermophilic bacterium isolated from food waste.</title>
        <authorList>
            <person name="Young C.C."/>
            <person name="Kampfer P."/>
            <person name="Chen W.M."/>
            <person name="Yen W.S."/>
            <person name="Arun A.B."/>
            <person name="Lai W.A."/>
            <person name="Shen F.T."/>
            <person name="Rekha P.D."/>
            <person name="Lin K.Y."/>
            <person name="Chou J.H."/>
        </authorList>
    </citation>
    <scope>NUCLEOTIDE SEQUENCE</scope>
    <source>
        <strain evidence="7">CC-YY355</strain>
    </source>
</reference>
<organism evidence="7 8">
    <name type="scientific">Luteimonas composti</name>
    <dbReference type="NCBI Taxonomy" id="398257"/>
    <lineage>
        <taxon>Bacteria</taxon>
        <taxon>Pseudomonadati</taxon>
        <taxon>Pseudomonadota</taxon>
        <taxon>Gammaproteobacteria</taxon>
        <taxon>Lysobacterales</taxon>
        <taxon>Lysobacteraceae</taxon>
        <taxon>Luteimonas</taxon>
    </lineage>
</organism>
<proteinExistence type="inferred from homology"/>
<dbReference type="PANTHER" id="PTHR42893">
    <property type="entry name" value="PROTEIN DETOXIFICATION 44, CHLOROPLASTIC-RELATED"/>
    <property type="match status" value="1"/>
</dbReference>
<feature type="transmembrane region" description="Helical" evidence="6">
    <location>
        <begin position="138"/>
        <end position="157"/>
    </location>
</feature>
<feature type="transmembrane region" description="Helical" evidence="6">
    <location>
        <begin position="392"/>
        <end position="411"/>
    </location>
</feature>
<dbReference type="InterPro" id="IPR002528">
    <property type="entry name" value="MATE_fam"/>
</dbReference>
<evidence type="ECO:0000256" key="5">
    <source>
        <dbReference type="ARBA" id="ARBA00023136"/>
    </source>
</evidence>
<evidence type="ECO:0000256" key="4">
    <source>
        <dbReference type="ARBA" id="ARBA00022989"/>
    </source>
</evidence>
<keyword evidence="4 6" id="KW-1133">Transmembrane helix</keyword>
<evidence type="ECO:0000256" key="6">
    <source>
        <dbReference type="SAM" id="Phobius"/>
    </source>
</evidence>
<evidence type="ECO:0000313" key="7">
    <source>
        <dbReference type="EMBL" id="MDH7454741.1"/>
    </source>
</evidence>
<dbReference type="Pfam" id="PF01554">
    <property type="entry name" value="MatE"/>
    <property type="match status" value="2"/>
</dbReference>
<keyword evidence="5 6" id="KW-0472">Membrane</keyword>
<sequence length="448" mass="47527">MRTPHPPLSRPGIARMAWPIILANASVPLLGLVDTAVIGHYGSVSDLGALALGALLFNFVYWSFGFLRMATTGFIAQADGAGDEAEVRATLARSLLLGLGLGLAILLLQWPLAGAWFGLMEASDAVERAGTAYFQARIWGAPAALALYAFSGALIGLGHSRTLLLVQLLLNGLNAALDVWFAGVLDLGARGIGLGTAIAEWTTCAVAALVLWRTLRARHRDPAPFLPLARLRDGARLRRMMSANGDIMLRTLCLLAGFGWFASQGARFGDVTLAANHLLLQLVSFSAFFLDGYAFVAEALTGSAVGARDLPRLRRAVRLSSELALATALALALGIWALGGAVIGLLTSLPDVAATARAFLPWTGLYVLLSVAAFQLDGVFIGATRTRELRNAGVLSLAAFWLCAWPAAAAWGNHGLWAAFVLFVVARALAVLPYYRRLERSLTPACAR</sequence>
<dbReference type="InterPro" id="IPR044644">
    <property type="entry name" value="DinF-like"/>
</dbReference>
<feature type="transmembrane region" description="Helical" evidence="6">
    <location>
        <begin position="164"/>
        <end position="185"/>
    </location>
</feature>
<feature type="transmembrane region" description="Helical" evidence="6">
    <location>
        <begin position="247"/>
        <end position="266"/>
    </location>
</feature>
<evidence type="ECO:0000313" key="8">
    <source>
        <dbReference type="Proteomes" id="UP001160550"/>
    </source>
</evidence>
<dbReference type="NCBIfam" id="TIGR00797">
    <property type="entry name" value="matE"/>
    <property type="match status" value="1"/>
</dbReference>
<feature type="transmembrane region" description="Helical" evidence="6">
    <location>
        <begin position="323"/>
        <end position="347"/>
    </location>
</feature>
<feature type="transmembrane region" description="Helical" evidence="6">
    <location>
        <begin position="47"/>
        <end position="67"/>
    </location>
</feature>
<gene>
    <name evidence="7" type="ORF">QF205_16970</name>
</gene>
<feature type="transmembrane region" description="Helical" evidence="6">
    <location>
        <begin position="278"/>
        <end position="302"/>
    </location>
</feature>
<name>A0ABT6MVU5_9GAMM</name>
<evidence type="ECO:0000256" key="1">
    <source>
        <dbReference type="ARBA" id="ARBA00004141"/>
    </source>
</evidence>
<keyword evidence="3 6" id="KW-0812">Transmembrane</keyword>
<feature type="transmembrane region" description="Helical" evidence="6">
    <location>
        <begin position="95"/>
        <end position="118"/>
    </location>
</feature>
<evidence type="ECO:0000256" key="3">
    <source>
        <dbReference type="ARBA" id="ARBA00022692"/>
    </source>
</evidence>
<feature type="transmembrane region" description="Helical" evidence="6">
    <location>
        <begin position="359"/>
        <end position="380"/>
    </location>
</feature>
<dbReference type="EMBL" id="JARYGX010000032">
    <property type="protein sequence ID" value="MDH7454741.1"/>
    <property type="molecule type" value="Genomic_DNA"/>
</dbReference>
<dbReference type="CDD" id="cd13136">
    <property type="entry name" value="MATE_DinF_like"/>
    <property type="match status" value="1"/>
</dbReference>
<dbReference type="PANTHER" id="PTHR42893:SF46">
    <property type="entry name" value="PROTEIN DETOXIFICATION 44, CHLOROPLASTIC"/>
    <property type="match status" value="1"/>
</dbReference>
<feature type="transmembrane region" description="Helical" evidence="6">
    <location>
        <begin position="191"/>
        <end position="212"/>
    </location>
</feature>